<dbReference type="PANTHER" id="PTHR42928">
    <property type="entry name" value="TRICARBOXYLATE-BINDING PROTEIN"/>
    <property type="match status" value="1"/>
</dbReference>
<dbReference type="SUPFAM" id="SSF53850">
    <property type="entry name" value="Periplasmic binding protein-like II"/>
    <property type="match status" value="1"/>
</dbReference>
<dbReference type="Pfam" id="PF03401">
    <property type="entry name" value="TctC"/>
    <property type="match status" value="1"/>
</dbReference>
<comment type="similarity">
    <text evidence="1">Belongs to the UPF0065 (bug) family.</text>
</comment>
<reference evidence="4" key="1">
    <citation type="submission" date="2017-06" db="EMBL/GenBank/DDBJ databases">
        <title>Herbaspirillum phytohormonus sp. nov., isolated from the root nodule of Robinia pseudoacacia in lead-zinc mine.</title>
        <authorList>
            <person name="Fan M."/>
            <person name="Lin Y."/>
        </authorList>
    </citation>
    <scope>NUCLEOTIDE SEQUENCE [LARGE SCALE GENOMIC DNA]</scope>
    <source>
        <strain evidence="4">SC-089</strain>
    </source>
</reference>
<dbReference type="Gene3D" id="3.40.190.10">
    <property type="entry name" value="Periplasmic binding protein-like II"/>
    <property type="match status" value="1"/>
</dbReference>
<dbReference type="PIRSF" id="PIRSF017082">
    <property type="entry name" value="YflP"/>
    <property type="match status" value="1"/>
</dbReference>
<dbReference type="Gene3D" id="3.40.190.150">
    <property type="entry name" value="Bordetella uptake gene, domain 1"/>
    <property type="match status" value="1"/>
</dbReference>
<evidence type="ECO:0000313" key="4">
    <source>
        <dbReference type="Proteomes" id="UP000214603"/>
    </source>
</evidence>
<feature type="chain" id="PRO_5012488612" evidence="2">
    <location>
        <begin position="31"/>
        <end position="331"/>
    </location>
</feature>
<dbReference type="InterPro" id="IPR042100">
    <property type="entry name" value="Bug_dom1"/>
</dbReference>
<dbReference type="RefSeq" id="WP_088604915.1">
    <property type="nucleotide sequence ID" value="NZ_NJIH01000010.1"/>
</dbReference>
<proteinExistence type="inferred from homology"/>
<dbReference type="CDD" id="cd13578">
    <property type="entry name" value="PBP2_Bug27"/>
    <property type="match status" value="1"/>
</dbReference>
<dbReference type="EMBL" id="NJIH01000010">
    <property type="protein sequence ID" value="OWT56907.1"/>
    <property type="molecule type" value="Genomic_DNA"/>
</dbReference>
<name>A0A225M6F8_9BURK</name>
<dbReference type="Proteomes" id="UP000214603">
    <property type="component" value="Unassembled WGS sequence"/>
</dbReference>
<dbReference type="PANTHER" id="PTHR42928:SF5">
    <property type="entry name" value="BLR1237 PROTEIN"/>
    <property type="match status" value="1"/>
</dbReference>
<sequence length="331" mass="34336">MLSIRQSCRLLGLLGGICALALVLASSVHAAASYPDRPIRVVVPFAAGGGTDMFGRIVAEKLSKLLGQAVVVENRTGAGGNIGAGYVAKAAPDGYTLLIGHTGTLAINPNLYAKIPYDPLRDFAPISTIGVSSLVLVVPTALPVRNLKDLISLAKKSPGKLFFASGGIGTGEHLSAELFKSMAKINIVHVPYNGTSHAISALLGQQVQMYIGVLPPLVPLIKAGRLRALAVTSSERSDVLPDVPTMSEAGVPGYESTLTFGVLAPAGTPQEVVDTLHSAIVRGMAASDVKKSLQTVGASPMTSSPQKFRSIIQGEIKKWGDVISSAGIPKE</sequence>
<gene>
    <name evidence="3" type="ORF">CEY11_18710</name>
</gene>
<keyword evidence="4" id="KW-1185">Reference proteome</keyword>
<feature type="signal peptide" evidence="2">
    <location>
        <begin position="1"/>
        <end position="30"/>
    </location>
</feature>
<protein>
    <submittedName>
        <fullName evidence="3">LacI family transcriptional regulator</fullName>
    </submittedName>
</protein>
<dbReference type="InterPro" id="IPR005064">
    <property type="entry name" value="BUG"/>
</dbReference>
<accession>A0A225M6F8</accession>
<organism evidence="3 4">
    <name type="scientific">Candidimonas nitroreducens</name>
    <dbReference type="NCBI Taxonomy" id="683354"/>
    <lineage>
        <taxon>Bacteria</taxon>
        <taxon>Pseudomonadati</taxon>
        <taxon>Pseudomonadota</taxon>
        <taxon>Betaproteobacteria</taxon>
        <taxon>Burkholderiales</taxon>
        <taxon>Alcaligenaceae</taxon>
        <taxon>Candidimonas</taxon>
    </lineage>
</organism>
<keyword evidence="2" id="KW-0732">Signal</keyword>
<evidence type="ECO:0000256" key="1">
    <source>
        <dbReference type="ARBA" id="ARBA00006987"/>
    </source>
</evidence>
<evidence type="ECO:0000256" key="2">
    <source>
        <dbReference type="SAM" id="SignalP"/>
    </source>
</evidence>
<dbReference type="AlphaFoldDB" id="A0A225M6F8"/>
<comment type="caution">
    <text evidence="3">The sequence shown here is derived from an EMBL/GenBank/DDBJ whole genome shotgun (WGS) entry which is preliminary data.</text>
</comment>
<evidence type="ECO:0000313" key="3">
    <source>
        <dbReference type="EMBL" id="OWT56907.1"/>
    </source>
</evidence>
<dbReference type="OrthoDB" id="8678477at2"/>